<gene>
    <name evidence="4" type="ORF">AMAG_04790</name>
</gene>
<dbReference type="AlphaFoldDB" id="A0A0L0S6K0"/>
<proteinExistence type="inferred from homology"/>
<dbReference type="OrthoDB" id="263560at2759"/>
<evidence type="ECO:0000313" key="4">
    <source>
        <dbReference type="EMBL" id="KNE57959.1"/>
    </source>
</evidence>
<dbReference type="EMBL" id="GG745332">
    <property type="protein sequence ID" value="KNE57959.1"/>
    <property type="molecule type" value="Genomic_DNA"/>
</dbReference>
<accession>A0A0L0S6K0</accession>
<dbReference type="eggNOG" id="KOG4032">
    <property type="taxonomic scope" value="Eukaryota"/>
</dbReference>
<evidence type="ECO:0000313" key="5">
    <source>
        <dbReference type="Proteomes" id="UP000054350"/>
    </source>
</evidence>
<dbReference type="Pfam" id="PF10273">
    <property type="entry name" value="WGG"/>
    <property type="match status" value="1"/>
</dbReference>
<evidence type="ECO:0008006" key="6">
    <source>
        <dbReference type="Google" id="ProtNLM"/>
    </source>
</evidence>
<keyword evidence="2" id="KW-0698">rRNA processing</keyword>
<feature type="compositionally biased region" description="Polar residues" evidence="3">
    <location>
        <begin position="114"/>
        <end position="124"/>
    </location>
</feature>
<comment type="similarity">
    <text evidence="1">Belongs to the TSR2 family.</text>
</comment>
<reference evidence="4 5" key="1">
    <citation type="submission" date="2009-11" db="EMBL/GenBank/DDBJ databases">
        <title>Annotation of Allomyces macrogynus ATCC 38327.</title>
        <authorList>
            <consortium name="The Broad Institute Genome Sequencing Platform"/>
            <person name="Russ C."/>
            <person name="Cuomo C."/>
            <person name="Burger G."/>
            <person name="Gray M.W."/>
            <person name="Holland P.W.H."/>
            <person name="King N."/>
            <person name="Lang F.B.F."/>
            <person name="Roger A.J."/>
            <person name="Ruiz-Trillo I."/>
            <person name="Young S.K."/>
            <person name="Zeng Q."/>
            <person name="Gargeya S."/>
            <person name="Fitzgerald M."/>
            <person name="Haas B."/>
            <person name="Abouelleil A."/>
            <person name="Alvarado L."/>
            <person name="Arachchi H.M."/>
            <person name="Berlin A."/>
            <person name="Chapman S.B."/>
            <person name="Gearin G."/>
            <person name="Goldberg J."/>
            <person name="Griggs A."/>
            <person name="Gujja S."/>
            <person name="Hansen M."/>
            <person name="Heiman D."/>
            <person name="Howarth C."/>
            <person name="Larimer J."/>
            <person name="Lui A."/>
            <person name="MacDonald P.J.P."/>
            <person name="McCowen C."/>
            <person name="Montmayeur A."/>
            <person name="Murphy C."/>
            <person name="Neiman D."/>
            <person name="Pearson M."/>
            <person name="Priest M."/>
            <person name="Roberts A."/>
            <person name="Saif S."/>
            <person name="Shea T."/>
            <person name="Sisk P."/>
            <person name="Stolte C."/>
            <person name="Sykes S."/>
            <person name="Wortman J."/>
            <person name="Nusbaum C."/>
            <person name="Birren B."/>
        </authorList>
    </citation>
    <scope>NUCLEOTIDE SEQUENCE [LARGE SCALE GENOMIC DNA]</scope>
    <source>
        <strain evidence="4 5">ATCC 38327</strain>
    </source>
</reference>
<evidence type="ECO:0000256" key="3">
    <source>
        <dbReference type="SAM" id="MobiDB-lite"/>
    </source>
</evidence>
<dbReference type="GO" id="GO:0006364">
    <property type="term" value="P:rRNA processing"/>
    <property type="evidence" value="ECO:0007669"/>
    <property type="project" value="UniProtKB-KW"/>
</dbReference>
<sequence length="192" mass="21407">MDSSKQQNLHDGVVLLFTNWWALRTAVEQGWGGHESEAKAQWFMDTIADYLITDGHKLEVDDIAAVVEDIMNEEFKVLLEDNSGYEMAKSLFSLCKECASGDFTRVENLRRQFPNTRLPSQTAVESDDENDVGEDADAEIKSEDSDIKNEPGTDDAMDVDHAATAEPEPPRGPIVDEDGFTLVAKKGKGRRR</sequence>
<organism evidence="4 5">
    <name type="scientific">Allomyces macrogynus (strain ATCC 38327)</name>
    <name type="common">Allomyces javanicus var. macrogynus</name>
    <dbReference type="NCBI Taxonomy" id="578462"/>
    <lineage>
        <taxon>Eukaryota</taxon>
        <taxon>Fungi</taxon>
        <taxon>Fungi incertae sedis</taxon>
        <taxon>Blastocladiomycota</taxon>
        <taxon>Blastocladiomycetes</taxon>
        <taxon>Blastocladiales</taxon>
        <taxon>Blastocladiaceae</taxon>
        <taxon>Allomyces</taxon>
    </lineage>
</organism>
<feature type="region of interest" description="Disordered" evidence="3">
    <location>
        <begin position="114"/>
        <end position="192"/>
    </location>
</feature>
<evidence type="ECO:0000256" key="2">
    <source>
        <dbReference type="ARBA" id="ARBA00022552"/>
    </source>
</evidence>
<dbReference type="Proteomes" id="UP000054350">
    <property type="component" value="Unassembled WGS sequence"/>
</dbReference>
<evidence type="ECO:0000256" key="1">
    <source>
        <dbReference type="ARBA" id="ARBA00006524"/>
    </source>
</evidence>
<feature type="compositionally biased region" description="Basic and acidic residues" evidence="3">
    <location>
        <begin position="138"/>
        <end position="151"/>
    </location>
</feature>
<protein>
    <recommendedName>
        <fullName evidence="6">Pre-rRNA-processing protein TSR2</fullName>
    </recommendedName>
</protein>
<name>A0A0L0S6K0_ALLM3</name>
<dbReference type="OMA" id="LAKDEWF"/>
<feature type="compositionally biased region" description="Acidic residues" evidence="3">
    <location>
        <begin position="125"/>
        <end position="137"/>
    </location>
</feature>
<dbReference type="STRING" id="578462.A0A0L0S6K0"/>
<keyword evidence="5" id="KW-1185">Reference proteome</keyword>
<dbReference type="PANTHER" id="PTHR21250">
    <property type="entry name" value="PRE-RRNA-PROCESSING PROTEIN TSR2 HOMOLOG"/>
    <property type="match status" value="1"/>
</dbReference>
<dbReference type="VEuPathDB" id="FungiDB:AMAG_04790"/>
<dbReference type="InterPro" id="IPR019398">
    <property type="entry name" value="Pre-rRNA_process_TSR2"/>
</dbReference>
<reference evidence="5" key="2">
    <citation type="submission" date="2009-11" db="EMBL/GenBank/DDBJ databases">
        <title>The Genome Sequence of Allomyces macrogynus strain ATCC 38327.</title>
        <authorList>
            <consortium name="The Broad Institute Genome Sequencing Platform"/>
            <person name="Russ C."/>
            <person name="Cuomo C."/>
            <person name="Shea T."/>
            <person name="Young S.K."/>
            <person name="Zeng Q."/>
            <person name="Koehrsen M."/>
            <person name="Haas B."/>
            <person name="Borodovsky M."/>
            <person name="Guigo R."/>
            <person name="Alvarado L."/>
            <person name="Berlin A."/>
            <person name="Borenstein D."/>
            <person name="Chen Z."/>
            <person name="Engels R."/>
            <person name="Freedman E."/>
            <person name="Gellesch M."/>
            <person name="Goldberg J."/>
            <person name="Griggs A."/>
            <person name="Gujja S."/>
            <person name="Heiman D."/>
            <person name="Hepburn T."/>
            <person name="Howarth C."/>
            <person name="Jen D."/>
            <person name="Larson L."/>
            <person name="Lewis B."/>
            <person name="Mehta T."/>
            <person name="Park D."/>
            <person name="Pearson M."/>
            <person name="Roberts A."/>
            <person name="Saif S."/>
            <person name="Shenoy N."/>
            <person name="Sisk P."/>
            <person name="Stolte C."/>
            <person name="Sykes S."/>
            <person name="Walk T."/>
            <person name="White J."/>
            <person name="Yandava C."/>
            <person name="Burger G."/>
            <person name="Gray M.W."/>
            <person name="Holland P.W.H."/>
            <person name="King N."/>
            <person name="Lang F.B.F."/>
            <person name="Roger A.J."/>
            <person name="Ruiz-Trillo I."/>
            <person name="Lander E."/>
            <person name="Nusbaum C."/>
        </authorList>
    </citation>
    <scope>NUCLEOTIDE SEQUENCE [LARGE SCALE GENOMIC DNA]</scope>
    <source>
        <strain evidence="5">ATCC 38327</strain>
    </source>
</reference>